<evidence type="ECO:0000256" key="4">
    <source>
        <dbReference type="ARBA" id="ARBA00022679"/>
    </source>
</evidence>
<dbReference type="InterPro" id="IPR003010">
    <property type="entry name" value="C-N_Hydrolase"/>
</dbReference>
<keyword evidence="8 9" id="KW-0012">Acyltransferase</keyword>
<evidence type="ECO:0000256" key="9">
    <source>
        <dbReference type="HAMAP-Rule" id="MF_01148"/>
    </source>
</evidence>
<feature type="transmembrane region" description="Helical" evidence="9">
    <location>
        <begin position="118"/>
        <end position="137"/>
    </location>
</feature>
<sequence length="510" mass="54040">MSRSLVYTYAAALVSASAWGFALGYGIWSLGWIAFLPLWGVWIYRPVPLHAVLKHTTGPSLLVYAGAFLLAYPWVGAHATDAGIQAGISALVILALLYSLPLMAGAQVALRGRRGTGVAVWVGGWMLVDLLLQYGSWAFPWALGAHAIVDSPGTYTLIRFGGPVAGTAAIGGLHAGLLAVLQMTTLESVGKQSVRAGVAGLVVVLLGLLVVSYGTSSSSSTSAPVPPAHAWAVQPDVAPTTWANADDPMRKARLLALTQTALDTTSAPPSLIVWPETALHPADTTGMQAAVDRWGVAVLTGAVLPAGDPQQTSQTNSALLYRPHRTMQRYDKHHLVPFAEAVPGARGWQALRRFALAASNERAYVPGPGPVTFSHSDFSFVPLICFESLAAPLLARLDTDLPPTHALITLGQTGWWRRALPAQQHVQYSRLRAMETGRPLLVASVSGPTTLVAPSGAATVLAPFGEATVASVRWPAPHPPGWYMRTAPYTDIAWTAIALLLVSVPLRWLS</sequence>
<dbReference type="InterPro" id="IPR004563">
    <property type="entry name" value="Apolipo_AcylTrfase"/>
</dbReference>
<feature type="transmembrane region" description="Helical" evidence="9">
    <location>
        <begin position="157"/>
        <end position="181"/>
    </location>
</feature>
<dbReference type="HAMAP" id="MF_01148">
    <property type="entry name" value="Lnt"/>
    <property type="match status" value="1"/>
</dbReference>
<comment type="catalytic activity">
    <reaction evidence="9">
        <text>N-terminal S-1,2-diacyl-sn-glyceryl-L-cysteinyl-[lipoprotein] + a glycerophospholipid = N-acyl-S-1,2-diacyl-sn-glyceryl-L-cysteinyl-[lipoprotein] + a 2-acyl-sn-glycero-3-phospholipid + H(+)</text>
        <dbReference type="Rhea" id="RHEA:48228"/>
        <dbReference type="Rhea" id="RHEA-COMP:14681"/>
        <dbReference type="Rhea" id="RHEA-COMP:14684"/>
        <dbReference type="ChEBI" id="CHEBI:15378"/>
        <dbReference type="ChEBI" id="CHEBI:136912"/>
        <dbReference type="ChEBI" id="CHEBI:140656"/>
        <dbReference type="ChEBI" id="CHEBI:140657"/>
        <dbReference type="ChEBI" id="CHEBI:140660"/>
        <dbReference type="EC" id="2.3.1.269"/>
    </reaction>
</comment>
<comment type="similarity">
    <text evidence="2 9">Belongs to the CN hydrolase family. Apolipoprotein N-acyltransferase subfamily.</text>
</comment>
<evidence type="ECO:0000256" key="7">
    <source>
        <dbReference type="ARBA" id="ARBA00023136"/>
    </source>
</evidence>
<feature type="domain" description="CN hydrolase" evidence="10">
    <location>
        <begin position="233"/>
        <end position="476"/>
    </location>
</feature>
<dbReference type="Gene3D" id="3.60.110.10">
    <property type="entry name" value="Carbon-nitrogen hydrolase"/>
    <property type="match status" value="1"/>
</dbReference>
<dbReference type="NCBIfam" id="TIGR00546">
    <property type="entry name" value="lnt"/>
    <property type="match status" value="1"/>
</dbReference>
<keyword evidence="4 9" id="KW-0808">Transferase</keyword>
<proteinExistence type="inferred from homology"/>
<comment type="pathway">
    <text evidence="9">Protein modification; lipoprotein biosynthesis (N-acyl transfer).</text>
</comment>
<comment type="function">
    <text evidence="9">Catalyzes the phospholipid dependent N-acylation of the N-terminal cysteine of apolipoprotein, the last step in lipoprotein maturation.</text>
</comment>
<evidence type="ECO:0000256" key="1">
    <source>
        <dbReference type="ARBA" id="ARBA00004651"/>
    </source>
</evidence>
<dbReference type="SUPFAM" id="SSF56317">
    <property type="entry name" value="Carbon-nitrogen hydrolase"/>
    <property type="match status" value="1"/>
</dbReference>
<evidence type="ECO:0000256" key="8">
    <source>
        <dbReference type="ARBA" id="ARBA00023315"/>
    </source>
</evidence>
<dbReference type="OrthoDB" id="9804277at2"/>
<keyword evidence="12" id="KW-1185">Reference proteome</keyword>
<dbReference type="Pfam" id="PF00795">
    <property type="entry name" value="CN_hydrolase"/>
    <property type="match status" value="1"/>
</dbReference>
<gene>
    <name evidence="9 11" type="primary">lnt</name>
    <name evidence="11" type="ORF">CRI93_08000</name>
</gene>
<evidence type="ECO:0000313" key="11">
    <source>
        <dbReference type="EMBL" id="PEN07072.1"/>
    </source>
</evidence>
<dbReference type="GO" id="GO:0016410">
    <property type="term" value="F:N-acyltransferase activity"/>
    <property type="evidence" value="ECO:0007669"/>
    <property type="project" value="UniProtKB-UniRule"/>
</dbReference>
<feature type="transmembrane region" description="Helical" evidence="9">
    <location>
        <begin position="87"/>
        <end position="106"/>
    </location>
</feature>
<evidence type="ECO:0000256" key="5">
    <source>
        <dbReference type="ARBA" id="ARBA00022692"/>
    </source>
</evidence>
<accession>A0A2H3P100</accession>
<evidence type="ECO:0000256" key="2">
    <source>
        <dbReference type="ARBA" id="ARBA00010065"/>
    </source>
</evidence>
<evidence type="ECO:0000259" key="10">
    <source>
        <dbReference type="PROSITE" id="PS50263"/>
    </source>
</evidence>
<dbReference type="GO" id="GO:0005886">
    <property type="term" value="C:plasma membrane"/>
    <property type="evidence" value="ECO:0007669"/>
    <property type="project" value="UniProtKB-SubCell"/>
</dbReference>
<comment type="caution">
    <text evidence="11">The sequence shown here is derived from an EMBL/GenBank/DDBJ whole genome shotgun (WGS) entry which is preliminary data.</text>
</comment>
<feature type="transmembrane region" description="Helical" evidence="9">
    <location>
        <begin position="193"/>
        <end position="214"/>
    </location>
</feature>
<dbReference type="GO" id="GO:0042158">
    <property type="term" value="P:lipoprotein biosynthetic process"/>
    <property type="evidence" value="ECO:0007669"/>
    <property type="project" value="UniProtKB-UniRule"/>
</dbReference>
<evidence type="ECO:0000313" key="12">
    <source>
        <dbReference type="Proteomes" id="UP000221024"/>
    </source>
</evidence>
<dbReference type="EMBL" id="PDEP01000006">
    <property type="protein sequence ID" value="PEN07072.1"/>
    <property type="molecule type" value="Genomic_DNA"/>
</dbReference>
<dbReference type="PANTHER" id="PTHR38686">
    <property type="entry name" value="APOLIPOPROTEIN N-ACYLTRANSFERASE"/>
    <property type="match status" value="1"/>
</dbReference>
<reference evidence="11 12" key="1">
    <citation type="submission" date="2017-10" db="EMBL/GenBank/DDBJ databases">
        <title>Draft genome of Longimonas halophila.</title>
        <authorList>
            <person name="Goh K.M."/>
            <person name="Shamsir M.S."/>
            <person name="Lim S.W."/>
        </authorList>
    </citation>
    <scope>NUCLEOTIDE SEQUENCE [LARGE SCALE GENOMIC DNA]</scope>
    <source>
        <strain evidence="11 12">KCTC 42399</strain>
    </source>
</reference>
<dbReference type="Proteomes" id="UP000221024">
    <property type="component" value="Unassembled WGS sequence"/>
</dbReference>
<evidence type="ECO:0000256" key="3">
    <source>
        <dbReference type="ARBA" id="ARBA00022475"/>
    </source>
</evidence>
<keyword evidence="3 9" id="KW-1003">Cell membrane</keyword>
<dbReference type="AlphaFoldDB" id="A0A2H3P100"/>
<name>A0A2H3P100_9BACT</name>
<dbReference type="RefSeq" id="WP_098062100.1">
    <property type="nucleotide sequence ID" value="NZ_PDEP01000006.1"/>
</dbReference>
<dbReference type="EC" id="2.3.1.269" evidence="9"/>
<keyword evidence="6 9" id="KW-1133">Transmembrane helix</keyword>
<keyword evidence="7 9" id="KW-0472">Membrane</keyword>
<dbReference type="InterPro" id="IPR036526">
    <property type="entry name" value="C-N_Hydrolase_sf"/>
</dbReference>
<feature type="transmembrane region" description="Helical" evidence="9">
    <location>
        <begin position="28"/>
        <end position="44"/>
    </location>
</feature>
<organism evidence="11 12">
    <name type="scientific">Longimonas halophila</name>
    <dbReference type="NCBI Taxonomy" id="1469170"/>
    <lineage>
        <taxon>Bacteria</taxon>
        <taxon>Pseudomonadati</taxon>
        <taxon>Rhodothermota</taxon>
        <taxon>Rhodothermia</taxon>
        <taxon>Rhodothermales</taxon>
        <taxon>Salisaetaceae</taxon>
        <taxon>Longimonas</taxon>
    </lineage>
</organism>
<comment type="subcellular location">
    <subcellularLocation>
        <location evidence="1 9">Cell membrane</location>
        <topology evidence="1 9">Multi-pass membrane protein</topology>
    </subcellularLocation>
</comment>
<feature type="transmembrane region" description="Helical" evidence="9">
    <location>
        <begin position="56"/>
        <end position="75"/>
    </location>
</feature>
<dbReference type="PANTHER" id="PTHR38686:SF1">
    <property type="entry name" value="APOLIPOPROTEIN N-ACYLTRANSFERASE"/>
    <property type="match status" value="1"/>
</dbReference>
<dbReference type="UniPathway" id="UPA00666"/>
<evidence type="ECO:0000256" key="6">
    <source>
        <dbReference type="ARBA" id="ARBA00022989"/>
    </source>
</evidence>
<protein>
    <recommendedName>
        <fullName evidence="9">Apolipoprotein N-acyltransferase</fullName>
        <shortName evidence="9">ALP N-acyltransferase</shortName>
        <ecNumber evidence="9">2.3.1.269</ecNumber>
    </recommendedName>
</protein>
<dbReference type="PROSITE" id="PS50263">
    <property type="entry name" value="CN_HYDROLASE"/>
    <property type="match status" value="1"/>
</dbReference>
<keyword evidence="5 9" id="KW-0812">Transmembrane</keyword>
<keyword evidence="11" id="KW-0449">Lipoprotein</keyword>